<reference evidence="4 5" key="1">
    <citation type="journal article" date="2024" name="Science">
        <title>Giant polyketide synthase enzymes in the biosynthesis of giant marine polyether toxins.</title>
        <authorList>
            <person name="Fallon T.R."/>
            <person name="Shende V.V."/>
            <person name="Wierzbicki I.H."/>
            <person name="Pendleton A.L."/>
            <person name="Watervoot N.F."/>
            <person name="Auber R.P."/>
            <person name="Gonzalez D.J."/>
            <person name="Wisecaver J.H."/>
            <person name="Moore B.S."/>
        </authorList>
    </citation>
    <scope>NUCLEOTIDE SEQUENCE [LARGE SCALE GENOMIC DNA]</scope>
    <source>
        <strain evidence="4 5">12B1</strain>
    </source>
</reference>
<feature type="chain" id="PRO_5044201949" evidence="3">
    <location>
        <begin position="20"/>
        <end position="430"/>
    </location>
</feature>
<feature type="coiled-coil region" evidence="1">
    <location>
        <begin position="78"/>
        <end position="105"/>
    </location>
</feature>
<evidence type="ECO:0000256" key="3">
    <source>
        <dbReference type="SAM" id="SignalP"/>
    </source>
</evidence>
<dbReference type="Proteomes" id="UP001515480">
    <property type="component" value="Unassembled WGS sequence"/>
</dbReference>
<dbReference type="EMBL" id="JBGBPQ010000015">
    <property type="protein sequence ID" value="KAL1510211.1"/>
    <property type="molecule type" value="Genomic_DNA"/>
</dbReference>
<evidence type="ECO:0000256" key="1">
    <source>
        <dbReference type="SAM" id="Coils"/>
    </source>
</evidence>
<protein>
    <submittedName>
        <fullName evidence="4">Uncharacterized protein</fullName>
    </submittedName>
</protein>
<keyword evidence="3" id="KW-0732">Signal</keyword>
<organism evidence="4 5">
    <name type="scientific">Prymnesium parvum</name>
    <name type="common">Toxic golden alga</name>
    <dbReference type="NCBI Taxonomy" id="97485"/>
    <lineage>
        <taxon>Eukaryota</taxon>
        <taxon>Haptista</taxon>
        <taxon>Haptophyta</taxon>
        <taxon>Prymnesiophyceae</taxon>
        <taxon>Prymnesiales</taxon>
        <taxon>Prymnesiaceae</taxon>
        <taxon>Prymnesium</taxon>
    </lineage>
</organism>
<gene>
    <name evidence="4" type="ORF">AB1Y20_006540</name>
</gene>
<feature type="signal peptide" evidence="3">
    <location>
        <begin position="1"/>
        <end position="19"/>
    </location>
</feature>
<name>A0AB34IZ39_PRYPA</name>
<keyword evidence="1" id="KW-0175">Coiled coil</keyword>
<feature type="region of interest" description="Disordered" evidence="2">
    <location>
        <begin position="389"/>
        <end position="430"/>
    </location>
</feature>
<evidence type="ECO:0000256" key="2">
    <source>
        <dbReference type="SAM" id="MobiDB-lite"/>
    </source>
</evidence>
<proteinExistence type="predicted"/>
<evidence type="ECO:0000313" key="5">
    <source>
        <dbReference type="Proteomes" id="UP001515480"/>
    </source>
</evidence>
<sequence length="430" mass="44142">MRRFSAATVVTSSAAAALAASLGMHRVLRRDGAADAPAPATRASLPVTPATIPRLLRVEFSAADGSRRYARLDAAALDAEARRQLDALEAERPRLAERARALVHEETGGALARLEQPAASRVAAFAEWYFAYHTSYQLLRVASAAAARAALGGGDARAAAEAAVIGAVNEKYEALCLRPALLEPALRRAFVHAAERTHAEFLRRLDDVHAGGVQLLREHTEHAAPPGAERAALRVDWAHARALAGGLSAAFDRPDLGNTAALLGGGLAAGKLLAPKAAAAAASKAGGGAGTALLSKLSSPIVAKALGGTATATAATAGALAGPAGALVGAAAGVGVDYALNAALKLQQHDSFVSDVCDAIAAAREEWEEVMTAELVRAVDVWIEDAKQLSAAHAPREESTEPPRAVPILQDSEADGSNAVRDLPVDSSES</sequence>
<comment type="caution">
    <text evidence="4">The sequence shown here is derived from an EMBL/GenBank/DDBJ whole genome shotgun (WGS) entry which is preliminary data.</text>
</comment>
<dbReference type="AlphaFoldDB" id="A0AB34IZ39"/>
<evidence type="ECO:0000313" key="4">
    <source>
        <dbReference type="EMBL" id="KAL1510211.1"/>
    </source>
</evidence>
<accession>A0AB34IZ39</accession>
<keyword evidence="5" id="KW-1185">Reference proteome</keyword>